<dbReference type="InterPro" id="IPR046745">
    <property type="entry name" value="DUF6675"/>
</dbReference>
<feature type="transmembrane region" description="Helical" evidence="1">
    <location>
        <begin position="7"/>
        <end position="25"/>
    </location>
</feature>
<sequence>MKIYRILYIPTVVVLFTIFPLFLSAESLMPDSDIFLNQIGAAERAVFDENGFVFRYDEEGMGPVYLPESGFYTFVENIQSSLKPEVMVEALYFIEYPSGMTIESEAVRMRMNEITHSVSSISGAMYFSRTEQDYAVLFDDVYAVAGAGSRKKVNDPVPPEIIPDEKSLYLHMNEHSLGRGYYRMDYLSRGSDLAICLTNTTAMSRIIKAVDKEEMKIFLQMIPCTDGLLVYGYCGVVLRNDGIVNMMMDPYYSFYRRMTAMETWLYNSLHKTDKLPPLAEPMP</sequence>
<evidence type="ECO:0000313" key="3">
    <source>
        <dbReference type="Proteomes" id="UP001221217"/>
    </source>
</evidence>
<dbReference type="EMBL" id="JAQQAL010000005">
    <property type="protein sequence ID" value="MDC7225283.1"/>
    <property type="molecule type" value="Genomic_DNA"/>
</dbReference>
<accession>A0AAJ1I9S1</accession>
<comment type="caution">
    <text evidence="2">The sequence shown here is derived from an EMBL/GenBank/DDBJ whole genome shotgun (WGS) entry which is preliminary data.</text>
</comment>
<dbReference type="AlphaFoldDB" id="A0AAJ1I9S1"/>
<dbReference type="Proteomes" id="UP001221217">
    <property type="component" value="Unassembled WGS sequence"/>
</dbReference>
<dbReference type="Pfam" id="PF20380">
    <property type="entry name" value="DUF6675"/>
    <property type="match status" value="1"/>
</dbReference>
<keyword evidence="1" id="KW-0812">Transmembrane</keyword>
<reference evidence="2 3" key="1">
    <citation type="submission" date="2022-12" db="EMBL/GenBank/DDBJ databases">
        <title>Metagenome assembled genome from gulf of manar.</title>
        <authorList>
            <person name="Kohli P."/>
            <person name="Pk S."/>
            <person name="Venkata Ramana C."/>
            <person name="Sasikala C."/>
        </authorList>
    </citation>
    <scope>NUCLEOTIDE SEQUENCE [LARGE SCALE GENOMIC DNA]</scope>
    <source>
        <strain evidence="2">JB008</strain>
    </source>
</reference>
<evidence type="ECO:0000313" key="2">
    <source>
        <dbReference type="EMBL" id="MDC7225283.1"/>
    </source>
</evidence>
<protein>
    <submittedName>
        <fullName evidence="2">Uncharacterized protein</fullName>
    </submittedName>
</protein>
<evidence type="ECO:0000256" key="1">
    <source>
        <dbReference type="SAM" id="Phobius"/>
    </source>
</evidence>
<gene>
    <name evidence="2" type="ORF">PQJ61_00805</name>
</gene>
<keyword evidence="1" id="KW-1133">Transmembrane helix</keyword>
<name>A0AAJ1I9S1_9SPIO</name>
<keyword evidence="1" id="KW-0472">Membrane</keyword>
<proteinExistence type="predicted"/>
<organism evidence="2 3">
    <name type="scientific">Candidatus Thalassospirochaeta sargassi</name>
    <dbReference type="NCBI Taxonomy" id="3119039"/>
    <lineage>
        <taxon>Bacteria</taxon>
        <taxon>Pseudomonadati</taxon>
        <taxon>Spirochaetota</taxon>
        <taxon>Spirochaetia</taxon>
        <taxon>Spirochaetales</taxon>
        <taxon>Spirochaetaceae</taxon>
        <taxon>Candidatus Thalassospirochaeta</taxon>
    </lineage>
</organism>